<dbReference type="Proteomes" id="UP000596661">
    <property type="component" value="Chromosome 3"/>
</dbReference>
<reference evidence="1" key="2">
    <citation type="submission" date="2021-03" db="UniProtKB">
        <authorList>
            <consortium name="EnsemblPlants"/>
        </authorList>
    </citation>
    <scope>IDENTIFICATION</scope>
</reference>
<organism evidence="1 2">
    <name type="scientific">Cannabis sativa</name>
    <name type="common">Hemp</name>
    <name type="synonym">Marijuana</name>
    <dbReference type="NCBI Taxonomy" id="3483"/>
    <lineage>
        <taxon>Eukaryota</taxon>
        <taxon>Viridiplantae</taxon>
        <taxon>Streptophyta</taxon>
        <taxon>Embryophyta</taxon>
        <taxon>Tracheophyta</taxon>
        <taxon>Spermatophyta</taxon>
        <taxon>Magnoliopsida</taxon>
        <taxon>eudicotyledons</taxon>
        <taxon>Gunneridae</taxon>
        <taxon>Pentapetalae</taxon>
        <taxon>rosids</taxon>
        <taxon>fabids</taxon>
        <taxon>Rosales</taxon>
        <taxon>Cannabaceae</taxon>
        <taxon>Cannabis</taxon>
    </lineage>
</organism>
<dbReference type="AlphaFoldDB" id="A0A803PB84"/>
<sequence>MELGTCGTGYPSLFKVLLEILHSSRSGSILLHSTSVYHLLTRWLYPSVPFTSRVVDEEASLLASHKSIDALTVKDLIRDLLHGNPTKLKETIAVIIVEEALKAVKAYKRATTYTPNGLVEKIFTTISQRSDEVRDLPKGVCCKRKALQSSDPRAKKQSLLAKGQSTVHKVPASTVVSYPLTTSSAVDSSSLGREIETSLASVLL</sequence>
<protein>
    <submittedName>
        <fullName evidence="1">Uncharacterized protein</fullName>
    </submittedName>
</protein>
<dbReference type="Gramene" id="evm.model.03.982">
    <property type="protein sequence ID" value="cds.evm.model.03.982"/>
    <property type="gene ID" value="evm.TU.03.982"/>
</dbReference>
<keyword evidence="2" id="KW-1185">Reference proteome</keyword>
<accession>A0A803PB84</accession>
<dbReference type="EnsemblPlants" id="evm.model.03.982">
    <property type="protein sequence ID" value="cds.evm.model.03.982"/>
    <property type="gene ID" value="evm.TU.03.982"/>
</dbReference>
<proteinExistence type="predicted"/>
<dbReference type="EMBL" id="UZAU01000275">
    <property type="status" value="NOT_ANNOTATED_CDS"/>
    <property type="molecule type" value="Genomic_DNA"/>
</dbReference>
<evidence type="ECO:0000313" key="1">
    <source>
        <dbReference type="EnsemblPlants" id="cds.evm.model.03.982"/>
    </source>
</evidence>
<reference evidence="1" key="1">
    <citation type="submission" date="2018-11" db="EMBL/GenBank/DDBJ databases">
        <authorList>
            <person name="Grassa J C."/>
        </authorList>
    </citation>
    <scope>NUCLEOTIDE SEQUENCE [LARGE SCALE GENOMIC DNA]</scope>
</reference>
<name>A0A803PB84_CANSA</name>
<evidence type="ECO:0000313" key="2">
    <source>
        <dbReference type="Proteomes" id="UP000596661"/>
    </source>
</evidence>